<sequence length="932" mass="97975">MSTPPLIDRRVLEALLDIELPRRGAGDTARLVVVHGRYRDGAPAEFGIRFGERQRRVRVSDQTSVLGIVDAWERHTAGTGDGSDAILVITTGVDDHQLGADLRAHALGRRALSVDRAEIVKQRFGAADLDPRIRQEPWLIDALLDAEPADGWRVHPAGEPWRRSGGSVLTRDTAVRALVGARLEPSGALPGGGDASGYRDLDVDSLLAWSRVPGAALRFAELAADERAGITAWLRRYVGDAAAVLLALVESGRGEDAMALGVVASVLTDAARTPDAALAIGGLFAGVTHDTADLRAFASAVQGTLARWIGEAGSERRGHEAARERVMAVLDRADDLARAAGLGQAAAEHPFLPSGLDGRLRAFASALTESPRAAGEALNAVLDHRLADLFADRCGVAVMAARLRRWLDAPGPADVGSVAAGVAGQMRDGGWVDRALTVLWGGDPGNDPVLGRAYRDTYESAVRRRASLDEAFAARLKDWAAAAAAEAPGGALLVESVLEKIVLPLAREAAPLVLVLDGMSASVAAQLGEELARGGRWLEITAVPGARRGAVSMIPSVTRVSRASLLCGAATSGGQTAESAGFADFWKRRRREAALFHKAAIAGGPGQRLAQPLLDALAGDAVVGAVLNTIDDALDHDREGDRTGWRTSDITFLTDLLNAARDYKRPVVLVSDHGHVLERGGREPAPAPDAGSARWRTGEPGDGEIELAGPRVLEGGGRVVVPWHEDIRYTPRKAGYHGGASLAEMTVPVLVFVPSADLVPKGWSILPPEQTVPRWWTGRDEPETAAPEPPARAAPRPGPRTAPTQKEALFTVGESAPAPAAPAVPDTLGTRVTRSPVYAGQRKYLRKAPDGRQVAAVIDALADAGGRLSSAAVGAAAAAAGGRAPRNADLFITALQRLLNVEGYPVLGLIDSGATVTLETALLREQFGVDDE</sequence>
<accession>A0A7W7ICR1</accession>
<evidence type="ECO:0000313" key="4">
    <source>
        <dbReference type="EMBL" id="GAA0565337.1"/>
    </source>
</evidence>
<feature type="domain" description="Alkaline phosphatase-like protein PglZ C-terminal" evidence="3">
    <location>
        <begin position="825"/>
        <end position="928"/>
    </location>
</feature>
<evidence type="ECO:0000313" key="7">
    <source>
        <dbReference type="Proteomes" id="UP001501427"/>
    </source>
</evidence>
<evidence type="ECO:0000313" key="5">
    <source>
        <dbReference type="EMBL" id="MBB4774699.1"/>
    </source>
</evidence>
<feature type="domain" description="Alkaline phosphatase-like protein PglZ second" evidence="2">
    <location>
        <begin position="202"/>
        <end position="351"/>
    </location>
</feature>
<evidence type="ECO:0000259" key="2">
    <source>
        <dbReference type="Pfam" id="PF25861"/>
    </source>
</evidence>
<reference evidence="5 6" key="3">
    <citation type="submission" date="2020-08" db="EMBL/GenBank/DDBJ databases">
        <title>Sequencing the genomes of 1000 actinobacteria strains.</title>
        <authorList>
            <person name="Klenk H.-P."/>
        </authorList>
    </citation>
    <scope>NUCLEOTIDE SEQUENCE [LARGE SCALE GENOMIC DNA]</scope>
    <source>
        <strain evidence="5 6">DSM 44772</strain>
    </source>
</reference>
<dbReference type="RefSeq" id="WP_184883517.1">
    <property type="nucleotide sequence ID" value="NZ_BAAAHD010000025.1"/>
</dbReference>
<proteinExistence type="predicted"/>
<reference evidence="4" key="4">
    <citation type="submission" date="2023-12" db="EMBL/GenBank/DDBJ databases">
        <authorList>
            <person name="Sun Q."/>
            <person name="Inoue M."/>
        </authorList>
    </citation>
    <scope>NUCLEOTIDE SEQUENCE</scope>
    <source>
        <strain evidence="4">JCM 10667</strain>
    </source>
</reference>
<feature type="region of interest" description="Disordered" evidence="1">
    <location>
        <begin position="679"/>
        <end position="709"/>
    </location>
</feature>
<dbReference type="NCBIfam" id="NF033446">
    <property type="entry name" value="BREX_PglZ_2"/>
    <property type="match status" value="1"/>
</dbReference>
<comment type="caution">
    <text evidence="5">The sequence shown here is derived from an EMBL/GenBank/DDBJ whole genome shotgun (WGS) entry which is preliminary data.</text>
</comment>
<dbReference type="InterPro" id="IPR058882">
    <property type="entry name" value="PglZ_C"/>
</dbReference>
<dbReference type="Pfam" id="PF25861">
    <property type="entry name" value="PglZ_2nd"/>
    <property type="match status" value="1"/>
</dbReference>
<evidence type="ECO:0000313" key="6">
    <source>
        <dbReference type="Proteomes" id="UP000549343"/>
    </source>
</evidence>
<feature type="region of interest" description="Disordered" evidence="1">
    <location>
        <begin position="773"/>
        <end position="803"/>
    </location>
</feature>
<keyword evidence="7" id="KW-1185">Reference proteome</keyword>
<dbReference type="Proteomes" id="UP000549343">
    <property type="component" value="Unassembled WGS sequence"/>
</dbReference>
<dbReference type="Pfam" id="PF25863">
    <property type="entry name" value="PglZ_C"/>
    <property type="match status" value="1"/>
</dbReference>
<gene>
    <name evidence="4" type="primary">pglZ_1</name>
    <name evidence="5" type="ORF">F4557_003117</name>
    <name evidence="4" type="ORF">GCM10009546_29420</name>
</gene>
<dbReference type="AlphaFoldDB" id="A0A7W7ICR1"/>
<dbReference type="EMBL" id="JACHMV010000001">
    <property type="protein sequence ID" value="MBB4774699.1"/>
    <property type="molecule type" value="Genomic_DNA"/>
</dbReference>
<reference evidence="7" key="2">
    <citation type="journal article" date="2019" name="Int. J. Syst. Evol. Microbiol.">
        <title>The Global Catalogue of Microorganisms (GCM) 10K type strain sequencing project: providing services to taxonomists for standard genome sequencing and annotation.</title>
        <authorList>
            <consortium name="The Broad Institute Genomics Platform"/>
            <consortium name="The Broad Institute Genome Sequencing Center for Infectious Disease"/>
            <person name="Wu L."/>
            <person name="Ma J."/>
        </authorList>
    </citation>
    <scope>NUCLEOTIDE SEQUENCE [LARGE SCALE GENOMIC DNA]</scope>
    <source>
        <strain evidence="7">JCM 10667</strain>
    </source>
</reference>
<dbReference type="InterPro" id="IPR058881">
    <property type="entry name" value="PglZ_2nd"/>
</dbReference>
<name>A0A7W7ICR1_9ACTN</name>
<reference evidence="4" key="1">
    <citation type="journal article" date="2014" name="Int. J. Syst. Evol. Microbiol.">
        <title>Complete genome of a new Firmicutes species belonging to the dominant human colonic microbiota ('Ruminococcus bicirculans') reveals two chromosomes and a selective capacity to utilize plant glucans.</title>
        <authorList>
            <consortium name="NISC Comparative Sequencing Program"/>
            <person name="Wegmann U."/>
            <person name="Louis P."/>
            <person name="Goesmann A."/>
            <person name="Henrissat B."/>
            <person name="Duncan S.H."/>
            <person name="Flint H.J."/>
        </authorList>
    </citation>
    <scope>NUCLEOTIDE SEQUENCE</scope>
    <source>
        <strain evidence="4">JCM 10667</strain>
    </source>
</reference>
<evidence type="ECO:0000256" key="1">
    <source>
        <dbReference type="SAM" id="MobiDB-lite"/>
    </source>
</evidence>
<organism evidence="5 6">
    <name type="scientific">Actinomadura livida</name>
    <dbReference type="NCBI Taxonomy" id="79909"/>
    <lineage>
        <taxon>Bacteria</taxon>
        <taxon>Bacillati</taxon>
        <taxon>Actinomycetota</taxon>
        <taxon>Actinomycetes</taxon>
        <taxon>Streptosporangiales</taxon>
        <taxon>Thermomonosporaceae</taxon>
        <taxon>Actinomadura</taxon>
    </lineage>
</organism>
<feature type="compositionally biased region" description="Pro residues" evidence="1">
    <location>
        <begin position="787"/>
        <end position="800"/>
    </location>
</feature>
<dbReference type="InterPro" id="IPR047992">
    <property type="entry name" value="BREX_PglZ"/>
</dbReference>
<protein>
    <submittedName>
        <fullName evidence="4">BREX-2 system phosphatase PglZ</fullName>
    </submittedName>
</protein>
<dbReference type="Pfam" id="PF08665">
    <property type="entry name" value="PglZ"/>
    <property type="match status" value="1"/>
</dbReference>
<evidence type="ECO:0000259" key="3">
    <source>
        <dbReference type="Pfam" id="PF25863"/>
    </source>
</evidence>
<dbReference type="EMBL" id="BAAAHD010000025">
    <property type="protein sequence ID" value="GAA0565337.1"/>
    <property type="molecule type" value="Genomic_DNA"/>
</dbReference>
<dbReference type="Proteomes" id="UP001501427">
    <property type="component" value="Unassembled WGS sequence"/>
</dbReference>